<accession>A0ABY5J1H5</accession>
<dbReference type="RefSeq" id="WP_129722988.1">
    <property type="nucleotide sequence ID" value="NZ_CP101808.1"/>
</dbReference>
<keyword evidence="2 8" id="KW-0812">Transmembrane</keyword>
<dbReference type="InterPro" id="IPR044751">
    <property type="entry name" value="Ion_transp-like_CBS"/>
</dbReference>
<dbReference type="Pfam" id="PF01595">
    <property type="entry name" value="CNNM"/>
    <property type="match status" value="1"/>
</dbReference>
<dbReference type="Pfam" id="PF00571">
    <property type="entry name" value="CBS"/>
    <property type="match status" value="2"/>
</dbReference>
<name>A0ABY5J1H5_9BACT</name>
<dbReference type="SUPFAM" id="SSF54631">
    <property type="entry name" value="CBS-domain pair"/>
    <property type="match status" value="1"/>
</dbReference>
<feature type="transmembrane region" description="Helical" evidence="9">
    <location>
        <begin position="59"/>
        <end position="84"/>
    </location>
</feature>
<dbReference type="SMART" id="SM00116">
    <property type="entry name" value="CBS"/>
    <property type="match status" value="2"/>
</dbReference>
<dbReference type="PANTHER" id="PTHR22777:SF17">
    <property type="entry name" value="UPF0053 PROTEIN SLL0260"/>
    <property type="match status" value="1"/>
</dbReference>
<feature type="transmembrane region" description="Helical" evidence="9">
    <location>
        <begin position="96"/>
        <end position="114"/>
    </location>
</feature>
<dbReference type="PROSITE" id="PS51371">
    <property type="entry name" value="CBS"/>
    <property type="match status" value="2"/>
</dbReference>
<keyword evidence="5 7" id="KW-0129">CBS domain</keyword>
<evidence type="ECO:0000256" key="7">
    <source>
        <dbReference type="PROSITE-ProRule" id="PRU00703"/>
    </source>
</evidence>
<evidence type="ECO:0000256" key="4">
    <source>
        <dbReference type="ARBA" id="ARBA00022989"/>
    </source>
</evidence>
<evidence type="ECO:0000313" key="13">
    <source>
        <dbReference type="Proteomes" id="UP001059576"/>
    </source>
</evidence>
<dbReference type="InterPro" id="IPR000644">
    <property type="entry name" value="CBS_dom"/>
</dbReference>
<keyword evidence="4 8" id="KW-1133">Transmembrane helix</keyword>
<proteinExistence type="predicted"/>
<evidence type="ECO:0000256" key="2">
    <source>
        <dbReference type="ARBA" id="ARBA00022692"/>
    </source>
</evidence>
<evidence type="ECO:0000256" key="3">
    <source>
        <dbReference type="ARBA" id="ARBA00022737"/>
    </source>
</evidence>
<dbReference type="Proteomes" id="UP001059576">
    <property type="component" value="Chromosome"/>
</dbReference>
<evidence type="ECO:0000256" key="6">
    <source>
        <dbReference type="ARBA" id="ARBA00023136"/>
    </source>
</evidence>
<evidence type="ECO:0000256" key="9">
    <source>
        <dbReference type="SAM" id="Phobius"/>
    </source>
</evidence>
<organism evidence="12 13">
    <name type="scientific">Mycoplasmopsis equigenitalium</name>
    <dbReference type="NCBI Taxonomy" id="114883"/>
    <lineage>
        <taxon>Bacteria</taxon>
        <taxon>Bacillati</taxon>
        <taxon>Mycoplasmatota</taxon>
        <taxon>Mycoplasmoidales</taxon>
        <taxon>Metamycoplasmataceae</taxon>
        <taxon>Mycoplasmopsis</taxon>
    </lineage>
</organism>
<evidence type="ECO:0000256" key="1">
    <source>
        <dbReference type="ARBA" id="ARBA00004141"/>
    </source>
</evidence>
<sequence length="409" mass="46375">MRPTEIIIYSIVLFILIVLSAIFSGAEMAYSSMNPGQLQAKIKANVAGSRLIKKHINKFNMLLSTILIGNNIVNIAASTLISLILSRTIANDGMNAVISTAILTPIIVIFGEITPKIVAKAHPFGYLKIVCFFIEVWFWVFWPFTFLLSKISRKALVTNTENELKHTLDIAAKEGVLDKDEAIIANNALDLDSQKVSKHYVKLQDIDYLPYDATIKQAKELMKETYFSRVPILKDEQFVGIIHLKDIFDAKQTDNVMQYIKTVPLISSNSTLSSALDKMRQDKSQMGFVVKNNSSTETLGLITIEDILEELVGEIYDEFDEEEDITELSIDRFQIKPSTPIREVAKSIELEIELAEDESENISFIDWLKARVDEQRITRATRYTYKDIFTVKVVGVAKNKEYIFELILI</sequence>
<gene>
    <name evidence="12" type="ORF">NPA09_02995</name>
</gene>
<dbReference type="PANTHER" id="PTHR22777">
    <property type="entry name" value="HEMOLYSIN-RELATED"/>
    <property type="match status" value="1"/>
</dbReference>
<keyword evidence="13" id="KW-1185">Reference proteome</keyword>
<feature type="transmembrane region" description="Helical" evidence="9">
    <location>
        <begin position="126"/>
        <end position="148"/>
    </location>
</feature>
<feature type="domain" description="CBS" evidence="10">
    <location>
        <begin position="200"/>
        <end position="257"/>
    </location>
</feature>
<evidence type="ECO:0000256" key="5">
    <source>
        <dbReference type="ARBA" id="ARBA00023122"/>
    </source>
</evidence>
<feature type="domain" description="CNNM transmembrane" evidence="11">
    <location>
        <begin position="2"/>
        <end position="181"/>
    </location>
</feature>
<dbReference type="EMBL" id="CP101808">
    <property type="protein sequence ID" value="UUD36840.1"/>
    <property type="molecule type" value="Genomic_DNA"/>
</dbReference>
<keyword evidence="3" id="KW-0677">Repeat</keyword>
<feature type="domain" description="CBS" evidence="10">
    <location>
        <begin position="259"/>
        <end position="318"/>
    </location>
</feature>
<dbReference type="CDD" id="cd04590">
    <property type="entry name" value="CBS_pair_CorC_HlyC_assoc"/>
    <property type="match status" value="1"/>
</dbReference>
<evidence type="ECO:0000259" key="11">
    <source>
        <dbReference type="PROSITE" id="PS51846"/>
    </source>
</evidence>
<reference evidence="12" key="1">
    <citation type="submission" date="2022-07" db="EMBL/GenBank/DDBJ databases">
        <title>Complete genome of Mycoplasma equigenitalium type strain T37.</title>
        <authorList>
            <person name="Spergser J."/>
        </authorList>
    </citation>
    <scope>NUCLEOTIDE SEQUENCE</scope>
    <source>
        <strain evidence="12">T37</strain>
    </source>
</reference>
<dbReference type="InterPro" id="IPR002550">
    <property type="entry name" value="CNNM"/>
</dbReference>
<dbReference type="PROSITE" id="PS51846">
    <property type="entry name" value="CNNM"/>
    <property type="match status" value="1"/>
</dbReference>
<evidence type="ECO:0000256" key="8">
    <source>
        <dbReference type="PROSITE-ProRule" id="PRU01193"/>
    </source>
</evidence>
<evidence type="ECO:0000313" key="12">
    <source>
        <dbReference type="EMBL" id="UUD36840.1"/>
    </source>
</evidence>
<protein>
    <submittedName>
        <fullName evidence="12">Hemolysin family protein</fullName>
    </submittedName>
</protein>
<dbReference type="InterPro" id="IPR046342">
    <property type="entry name" value="CBS_dom_sf"/>
</dbReference>
<feature type="transmembrane region" description="Helical" evidence="9">
    <location>
        <begin position="6"/>
        <end position="26"/>
    </location>
</feature>
<comment type="subcellular location">
    <subcellularLocation>
        <location evidence="1">Membrane</location>
        <topology evidence="1">Multi-pass membrane protein</topology>
    </subcellularLocation>
</comment>
<keyword evidence="6 8" id="KW-0472">Membrane</keyword>
<evidence type="ECO:0000259" key="10">
    <source>
        <dbReference type="PROSITE" id="PS51371"/>
    </source>
</evidence>
<dbReference type="Gene3D" id="3.10.580.10">
    <property type="entry name" value="CBS-domain"/>
    <property type="match status" value="1"/>
</dbReference>